<dbReference type="EMBL" id="PGTX01000006">
    <property type="protein sequence ID" value="PJI76776.1"/>
    <property type="molecule type" value="Genomic_DNA"/>
</dbReference>
<protein>
    <submittedName>
        <fullName evidence="1">Uncharacterized protein</fullName>
    </submittedName>
</protein>
<dbReference type="RefSeq" id="WP_100380277.1">
    <property type="nucleotide sequence ID" value="NZ_CBCSBW010000007.1"/>
</dbReference>
<evidence type="ECO:0000313" key="1">
    <source>
        <dbReference type="EMBL" id="PJI76776.1"/>
    </source>
</evidence>
<comment type="caution">
    <text evidence="1">The sequence shown here is derived from an EMBL/GenBank/DDBJ whole genome shotgun (WGS) entry which is preliminary data.</text>
</comment>
<dbReference type="Proteomes" id="UP000229366">
    <property type="component" value="Unassembled WGS sequence"/>
</dbReference>
<keyword evidence="2" id="KW-1185">Reference proteome</keyword>
<accession>A0A2M8VIW4</accession>
<reference evidence="1 2" key="1">
    <citation type="submission" date="2017-11" db="EMBL/GenBank/DDBJ databases">
        <title>Genomic Encyclopedia of Type Strains, Phase III (KMG-III): the genomes of soil and plant-associated and newly described type strains.</title>
        <authorList>
            <person name="Whitman W."/>
        </authorList>
    </citation>
    <scope>NUCLEOTIDE SEQUENCE [LARGE SCALE GENOMIC DNA]</scope>
    <source>
        <strain evidence="1 2">UB-Domo-W1</strain>
    </source>
</reference>
<proteinExistence type="predicted"/>
<evidence type="ECO:0000313" key="2">
    <source>
        <dbReference type="Proteomes" id="UP000229366"/>
    </source>
</evidence>
<gene>
    <name evidence="1" type="ORF">B0G85_1985</name>
</gene>
<dbReference type="OrthoDB" id="9131254at2"/>
<name>A0A2M8VIW4_9BURK</name>
<sequence length="296" mass="32594">MATKKSPAKKKVATKVVKKAPAKKAVKKVVAKKSPAKKAVKKVVKKSAAQKVVAKKAIAKKPVAKTAIKKVAAKKPAVKKPAAKKVAKKSAKTTKPKQLKVDQYGLEEDDEFYGLYFAKSTKKGLVEVKPCTFSLMYWWKGLLGYPDMIEISKDSNTAMLQFESTFGGGDSGETELTEKDVFDVDHIIEVDEEEQLISLYSYIPIPVPENLIGALGLSILNINPETRYGNLEICSTDNEDGKNEHFLRYRAASYLRGVKLGKVEAIESMITNGSEFFGLALDAMCVNKSIKKWLLS</sequence>
<organism evidence="1 2">
    <name type="scientific">Polynucleobacter brandtiae</name>
    <dbReference type="NCBI Taxonomy" id="1938816"/>
    <lineage>
        <taxon>Bacteria</taxon>
        <taxon>Pseudomonadati</taxon>
        <taxon>Pseudomonadota</taxon>
        <taxon>Betaproteobacteria</taxon>
        <taxon>Burkholderiales</taxon>
        <taxon>Burkholderiaceae</taxon>
        <taxon>Polynucleobacter</taxon>
    </lineage>
</organism>
<dbReference type="AlphaFoldDB" id="A0A2M8VIW4"/>